<organism evidence="1 2">
    <name type="scientific">Amycolatopsis heterodermiae</name>
    <dbReference type="NCBI Taxonomy" id="3110235"/>
    <lineage>
        <taxon>Bacteria</taxon>
        <taxon>Bacillati</taxon>
        <taxon>Actinomycetota</taxon>
        <taxon>Actinomycetes</taxon>
        <taxon>Pseudonocardiales</taxon>
        <taxon>Pseudonocardiaceae</taxon>
        <taxon>Amycolatopsis</taxon>
    </lineage>
</organism>
<proteinExistence type="predicted"/>
<dbReference type="Proteomes" id="UP001304298">
    <property type="component" value="Unassembled WGS sequence"/>
</dbReference>
<name>A0ABU5RP85_9PSEU</name>
<dbReference type="RefSeq" id="WP_323337878.1">
    <property type="nucleotide sequence ID" value="NZ_JAYFSI010000027.1"/>
</dbReference>
<sequence>MTNPIAVEWFVEDGFVVAGTLDPHVALAAAVADDDEFRVRYSAVEMGERSLDADDEPSAEAVAELGDALHQFIAEAVASRWHWFPASEEDREDYGVTRWLRLGDGLDSFEGVAFR</sequence>
<protein>
    <submittedName>
        <fullName evidence="1">Uncharacterized protein</fullName>
    </submittedName>
</protein>
<keyword evidence="2" id="KW-1185">Reference proteome</keyword>
<evidence type="ECO:0000313" key="2">
    <source>
        <dbReference type="Proteomes" id="UP001304298"/>
    </source>
</evidence>
<dbReference type="EMBL" id="JAYFSI010000027">
    <property type="protein sequence ID" value="MEA5367745.1"/>
    <property type="molecule type" value="Genomic_DNA"/>
</dbReference>
<reference evidence="1 2" key="1">
    <citation type="submission" date="2023-12" db="EMBL/GenBank/DDBJ databases">
        <title>Amycolatopsis sp. V23-08.</title>
        <authorList>
            <person name="Somphong A."/>
        </authorList>
    </citation>
    <scope>NUCLEOTIDE SEQUENCE [LARGE SCALE GENOMIC DNA]</scope>
    <source>
        <strain evidence="1 2">V23-08</strain>
    </source>
</reference>
<comment type="caution">
    <text evidence="1">The sequence shown here is derived from an EMBL/GenBank/DDBJ whole genome shotgun (WGS) entry which is preliminary data.</text>
</comment>
<accession>A0ABU5RP85</accession>
<evidence type="ECO:0000313" key="1">
    <source>
        <dbReference type="EMBL" id="MEA5367745.1"/>
    </source>
</evidence>
<gene>
    <name evidence="1" type="ORF">VA596_50000</name>
</gene>